<dbReference type="Proteomes" id="UP001180020">
    <property type="component" value="Unassembled WGS sequence"/>
</dbReference>
<reference evidence="1" key="2">
    <citation type="submission" date="2023-06" db="EMBL/GenBank/DDBJ databases">
        <authorList>
            <person name="Ma L."/>
            <person name="Liu K.-W."/>
            <person name="Li Z."/>
            <person name="Hsiao Y.-Y."/>
            <person name="Qi Y."/>
            <person name="Fu T."/>
            <person name="Tang G."/>
            <person name="Zhang D."/>
            <person name="Sun W.-H."/>
            <person name="Liu D.-K."/>
            <person name="Li Y."/>
            <person name="Chen G.-Z."/>
            <person name="Liu X.-D."/>
            <person name="Liao X.-Y."/>
            <person name="Jiang Y.-T."/>
            <person name="Yu X."/>
            <person name="Hao Y."/>
            <person name="Huang J."/>
            <person name="Zhao X.-W."/>
            <person name="Ke S."/>
            <person name="Chen Y.-Y."/>
            <person name="Wu W.-L."/>
            <person name="Hsu J.-L."/>
            <person name="Lin Y.-F."/>
            <person name="Huang M.-D."/>
            <person name="Li C.-Y."/>
            <person name="Huang L."/>
            <person name="Wang Z.-W."/>
            <person name="Zhao X."/>
            <person name="Zhong W.-Y."/>
            <person name="Peng D.-H."/>
            <person name="Ahmad S."/>
            <person name="Lan S."/>
            <person name="Zhang J.-S."/>
            <person name="Tsai W.-C."/>
            <person name="Van De Peer Y."/>
            <person name="Liu Z.-J."/>
        </authorList>
    </citation>
    <scope>NUCLEOTIDE SEQUENCE</scope>
    <source>
        <strain evidence="1">CP</strain>
        <tissue evidence="1">Leaves</tissue>
    </source>
</reference>
<gene>
    <name evidence="1" type="ORF">QJS10_CPB11g00888</name>
</gene>
<dbReference type="PANTHER" id="PTHR46142">
    <property type="match status" value="1"/>
</dbReference>
<protein>
    <submittedName>
        <fullName evidence="1">Uncharacterized protein</fullName>
    </submittedName>
</protein>
<organism evidence="1 2">
    <name type="scientific">Acorus calamus</name>
    <name type="common">Sweet flag</name>
    <dbReference type="NCBI Taxonomy" id="4465"/>
    <lineage>
        <taxon>Eukaryota</taxon>
        <taxon>Viridiplantae</taxon>
        <taxon>Streptophyta</taxon>
        <taxon>Embryophyta</taxon>
        <taxon>Tracheophyta</taxon>
        <taxon>Spermatophyta</taxon>
        <taxon>Magnoliopsida</taxon>
        <taxon>Liliopsida</taxon>
        <taxon>Acoraceae</taxon>
        <taxon>Acorus</taxon>
    </lineage>
</organism>
<proteinExistence type="predicted"/>
<reference evidence="1" key="1">
    <citation type="journal article" date="2023" name="Nat. Commun.">
        <title>Diploid and tetraploid genomes of Acorus and the evolution of monocots.</title>
        <authorList>
            <person name="Ma L."/>
            <person name="Liu K.W."/>
            <person name="Li Z."/>
            <person name="Hsiao Y.Y."/>
            <person name="Qi Y."/>
            <person name="Fu T."/>
            <person name="Tang G.D."/>
            <person name="Zhang D."/>
            <person name="Sun W.H."/>
            <person name="Liu D.K."/>
            <person name="Li Y."/>
            <person name="Chen G.Z."/>
            <person name="Liu X.D."/>
            <person name="Liao X.Y."/>
            <person name="Jiang Y.T."/>
            <person name="Yu X."/>
            <person name="Hao Y."/>
            <person name="Huang J."/>
            <person name="Zhao X.W."/>
            <person name="Ke S."/>
            <person name="Chen Y.Y."/>
            <person name="Wu W.L."/>
            <person name="Hsu J.L."/>
            <person name="Lin Y.F."/>
            <person name="Huang M.D."/>
            <person name="Li C.Y."/>
            <person name="Huang L."/>
            <person name="Wang Z.W."/>
            <person name="Zhao X."/>
            <person name="Zhong W.Y."/>
            <person name="Peng D.H."/>
            <person name="Ahmad S."/>
            <person name="Lan S."/>
            <person name="Zhang J.S."/>
            <person name="Tsai W.C."/>
            <person name="Van de Peer Y."/>
            <person name="Liu Z.J."/>
        </authorList>
    </citation>
    <scope>NUCLEOTIDE SEQUENCE</scope>
    <source>
        <strain evidence="1">CP</strain>
    </source>
</reference>
<accession>A0AAV9DSJ3</accession>
<dbReference type="PANTHER" id="PTHR46142:SF13">
    <property type="entry name" value="LACTOYLGLUTATHIONE LYASE_GLYOXALASE I FAMILY PROTEIN"/>
    <property type="match status" value="1"/>
</dbReference>
<name>A0AAV9DSJ3_ACOCL</name>
<evidence type="ECO:0000313" key="2">
    <source>
        <dbReference type="Proteomes" id="UP001180020"/>
    </source>
</evidence>
<dbReference type="AlphaFoldDB" id="A0AAV9DSJ3"/>
<comment type="caution">
    <text evidence="1">The sequence shown here is derived from an EMBL/GenBank/DDBJ whole genome shotgun (WGS) entry which is preliminary data.</text>
</comment>
<keyword evidence="2" id="KW-1185">Reference proteome</keyword>
<evidence type="ECO:0000313" key="1">
    <source>
        <dbReference type="EMBL" id="KAK1304129.1"/>
    </source>
</evidence>
<dbReference type="EMBL" id="JAUJYO010000011">
    <property type="protein sequence ID" value="KAK1304129.1"/>
    <property type="molecule type" value="Genomic_DNA"/>
</dbReference>
<sequence length="93" mass="10299">MGIEYITAVVIDGGIQIDQLFFHDSDGYMIEICDCQKLPVLPLTTQPLNKPSHAAPIKQKKLRSVVSATSICSAVETDWMMENLICDIVDIAF</sequence>